<evidence type="ECO:0000313" key="2">
    <source>
        <dbReference type="Proteomes" id="UP000276133"/>
    </source>
</evidence>
<organism evidence="1 2">
    <name type="scientific">Brachionus plicatilis</name>
    <name type="common">Marine rotifer</name>
    <name type="synonym">Brachionus muelleri</name>
    <dbReference type="NCBI Taxonomy" id="10195"/>
    <lineage>
        <taxon>Eukaryota</taxon>
        <taxon>Metazoa</taxon>
        <taxon>Spiralia</taxon>
        <taxon>Gnathifera</taxon>
        <taxon>Rotifera</taxon>
        <taxon>Eurotatoria</taxon>
        <taxon>Monogononta</taxon>
        <taxon>Pseudotrocha</taxon>
        <taxon>Ploima</taxon>
        <taxon>Brachionidae</taxon>
        <taxon>Brachionus</taxon>
    </lineage>
</organism>
<comment type="caution">
    <text evidence="1">The sequence shown here is derived from an EMBL/GenBank/DDBJ whole genome shotgun (WGS) entry which is preliminary data.</text>
</comment>
<dbReference type="Proteomes" id="UP000276133">
    <property type="component" value="Unassembled WGS sequence"/>
</dbReference>
<evidence type="ECO:0000313" key="1">
    <source>
        <dbReference type="EMBL" id="RMZ95778.1"/>
    </source>
</evidence>
<proteinExistence type="predicted"/>
<name>A0A3M7P9P0_BRAPC</name>
<sequence>MSVKPILNRAFNDHINDSDRFKDMSQFIYEKNSILFKEYCNNRPNSTDLNTVQPDGCGFFVEFQLNSVPKCFNVCCTKSLSMTHSLYQFKENGLLFKQRLIYDFLSF</sequence>
<gene>
    <name evidence="1" type="ORF">BpHYR1_039462</name>
</gene>
<keyword evidence="2" id="KW-1185">Reference proteome</keyword>
<protein>
    <submittedName>
        <fullName evidence="1">Uncharacterized protein</fullName>
    </submittedName>
</protein>
<accession>A0A3M7P9P0</accession>
<dbReference type="AlphaFoldDB" id="A0A3M7P9P0"/>
<reference evidence="1 2" key="1">
    <citation type="journal article" date="2018" name="Sci. Rep.">
        <title>Genomic signatures of local adaptation to the degree of environmental predictability in rotifers.</title>
        <authorList>
            <person name="Franch-Gras L."/>
            <person name="Hahn C."/>
            <person name="Garcia-Roger E.M."/>
            <person name="Carmona M.J."/>
            <person name="Serra M."/>
            <person name="Gomez A."/>
        </authorList>
    </citation>
    <scope>NUCLEOTIDE SEQUENCE [LARGE SCALE GENOMIC DNA]</scope>
    <source>
        <strain evidence="1">HYR1</strain>
    </source>
</reference>
<dbReference type="EMBL" id="REGN01012341">
    <property type="protein sequence ID" value="RMZ95778.1"/>
    <property type="molecule type" value="Genomic_DNA"/>
</dbReference>